<accession>A0A1E5UHV1</accession>
<dbReference type="Proteomes" id="UP000095601">
    <property type="component" value="Unassembled WGS sequence"/>
</dbReference>
<evidence type="ECO:0000313" key="2">
    <source>
        <dbReference type="Proteomes" id="UP000095601"/>
    </source>
</evidence>
<comment type="caution">
    <text evidence="1">The sequence shown here is derived from an EMBL/GenBank/DDBJ whole genome shotgun (WGS) entry which is preliminary data.</text>
</comment>
<proteinExistence type="predicted"/>
<dbReference type="KEGG" id="cnr:EB819_06630"/>
<gene>
    <name evidence="1" type="ORF">BHF72_1201</name>
</gene>
<sequence length="60" mass="6980">MNANDVQAITDYSIGHCRRILREIRKSKRKLKHQKVTVEEVGAYLGINADDIRKIFSKDH</sequence>
<organism evidence="1 2">
    <name type="scientific">Cloacibacterium normanense</name>
    <dbReference type="NCBI Taxonomy" id="237258"/>
    <lineage>
        <taxon>Bacteria</taxon>
        <taxon>Pseudomonadati</taxon>
        <taxon>Bacteroidota</taxon>
        <taxon>Flavobacteriia</taxon>
        <taxon>Flavobacteriales</taxon>
        <taxon>Weeksellaceae</taxon>
    </lineage>
</organism>
<protein>
    <submittedName>
        <fullName evidence="1">Uncharacterized protein</fullName>
    </submittedName>
</protein>
<dbReference type="AlphaFoldDB" id="A0A1E5UHV1"/>
<keyword evidence="2" id="KW-1185">Reference proteome</keyword>
<evidence type="ECO:0000313" key="1">
    <source>
        <dbReference type="EMBL" id="OEL12446.1"/>
    </source>
</evidence>
<dbReference type="EMBL" id="MKGI01000005">
    <property type="protein sequence ID" value="OEL12446.1"/>
    <property type="molecule type" value="Genomic_DNA"/>
</dbReference>
<reference evidence="1 2" key="1">
    <citation type="submission" date="2016-09" db="EMBL/GenBank/DDBJ databases">
        <authorList>
            <person name="Capua I."/>
            <person name="De Benedictis P."/>
            <person name="Joannis T."/>
            <person name="Lombin L.H."/>
            <person name="Cattoli G."/>
        </authorList>
    </citation>
    <scope>NUCLEOTIDE SEQUENCE [LARGE SCALE GENOMIC DNA]</scope>
    <source>
        <strain evidence="1 2">NRS-1</strain>
    </source>
</reference>
<name>A0A1E5UHV1_9FLAO</name>